<dbReference type="EMBL" id="MLJW01003951">
    <property type="protein sequence ID" value="OIQ70942.1"/>
    <property type="molecule type" value="Genomic_DNA"/>
</dbReference>
<evidence type="ECO:0000313" key="2">
    <source>
        <dbReference type="EMBL" id="OIQ70942.1"/>
    </source>
</evidence>
<sequence>MRHLFGQGADAIRRNPGDGLGPVRRAPGDLLAQQLQRRRDRSAIRQVVVPIERRVRAVAPGGYCALGRHVPPPAVEWSVGVDWIGIRVGHEQAIFGVAALHPHELRAVGVLRGEVAVEAAGAQQFMRQRQQQRAVGSGANGNPFVGDRRVAGAYRVDGDEAPACALEPGEGNFHRVAVMVFGGADHHEQARPFQIGTAELPETPAHGVDHAGGHVHRTEPAMRCIVGRAELAGEQAGERLHLVAPGEQRELSRIGGAQMPQTVFEQLQRVVPGDRLELPLPAFASRLAPQGMGQPRRGHLFHDARRALGANHAPVEGMVGIAFDEPHLTVAQMHLDAAAAGAHIAGRGLDLALAGGWSDRIVQRRAVGKHMIDDAGQCGHGGLACPGIRQTPGALALKCDRYPKLTKIT</sequence>
<organism evidence="2">
    <name type="scientific">mine drainage metagenome</name>
    <dbReference type="NCBI Taxonomy" id="410659"/>
    <lineage>
        <taxon>unclassified sequences</taxon>
        <taxon>metagenomes</taxon>
        <taxon>ecological metagenomes</taxon>
    </lineage>
</organism>
<gene>
    <name evidence="2" type="ORF">GALL_474420</name>
</gene>
<accession>A0A1J5PHL2</accession>
<dbReference type="AlphaFoldDB" id="A0A1J5PHL2"/>
<proteinExistence type="predicted"/>
<protein>
    <submittedName>
        <fullName evidence="2">Uncharacterized protein</fullName>
    </submittedName>
</protein>
<name>A0A1J5PHL2_9ZZZZ</name>
<comment type="caution">
    <text evidence="2">The sequence shown here is derived from an EMBL/GenBank/DDBJ whole genome shotgun (WGS) entry which is preliminary data.</text>
</comment>
<evidence type="ECO:0000256" key="1">
    <source>
        <dbReference type="SAM" id="MobiDB-lite"/>
    </source>
</evidence>
<feature type="region of interest" description="Disordered" evidence="1">
    <location>
        <begin position="1"/>
        <end position="25"/>
    </location>
</feature>
<reference evidence="2" key="1">
    <citation type="submission" date="2016-10" db="EMBL/GenBank/DDBJ databases">
        <title>Sequence of Gallionella enrichment culture.</title>
        <authorList>
            <person name="Poehlein A."/>
            <person name="Muehling M."/>
            <person name="Daniel R."/>
        </authorList>
    </citation>
    <scope>NUCLEOTIDE SEQUENCE</scope>
</reference>